<comment type="catalytic activity">
    <reaction evidence="10">
        <text>ATP + H2O = ADP + phosphate + H(+)</text>
        <dbReference type="Rhea" id="RHEA:13065"/>
        <dbReference type="ChEBI" id="CHEBI:15377"/>
        <dbReference type="ChEBI" id="CHEBI:15378"/>
        <dbReference type="ChEBI" id="CHEBI:30616"/>
        <dbReference type="ChEBI" id="CHEBI:43474"/>
        <dbReference type="ChEBI" id="CHEBI:456216"/>
        <dbReference type="EC" id="5.6.2.4"/>
    </reaction>
</comment>
<evidence type="ECO:0000313" key="14">
    <source>
        <dbReference type="EMBL" id="HIU01831.1"/>
    </source>
</evidence>
<evidence type="ECO:0000256" key="5">
    <source>
        <dbReference type="ARBA" id="ARBA00022840"/>
    </source>
</evidence>
<comment type="similarity">
    <text evidence="1">Belongs to the helicase family. UvrD subfamily.</text>
</comment>
<evidence type="ECO:0000256" key="9">
    <source>
        <dbReference type="ARBA" id="ARBA00034808"/>
    </source>
</evidence>
<dbReference type="EC" id="5.6.2.4" evidence="9"/>
<evidence type="ECO:0000256" key="2">
    <source>
        <dbReference type="ARBA" id="ARBA00022741"/>
    </source>
</evidence>
<dbReference type="PANTHER" id="PTHR11070">
    <property type="entry name" value="UVRD / RECB / PCRA DNA HELICASE FAMILY MEMBER"/>
    <property type="match status" value="1"/>
</dbReference>
<dbReference type="PROSITE" id="PS51198">
    <property type="entry name" value="UVRD_HELICASE_ATP_BIND"/>
    <property type="match status" value="1"/>
</dbReference>
<evidence type="ECO:0000313" key="15">
    <source>
        <dbReference type="Proteomes" id="UP000824164"/>
    </source>
</evidence>
<keyword evidence="7" id="KW-0413">Isomerase</keyword>
<evidence type="ECO:0000256" key="11">
    <source>
        <dbReference type="PROSITE-ProRule" id="PRU00560"/>
    </source>
</evidence>
<dbReference type="SUPFAM" id="SSF52540">
    <property type="entry name" value="P-loop containing nucleoside triphosphate hydrolases"/>
    <property type="match status" value="1"/>
</dbReference>
<dbReference type="Gene3D" id="1.10.486.10">
    <property type="entry name" value="PCRA, domain 4"/>
    <property type="match status" value="1"/>
</dbReference>
<evidence type="ECO:0000259" key="13">
    <source>
        <dbReference type="PROSITE" id="PS51217"/>
    </source>
</evidence>
<keyword evidence="4 11" id="KW-0347">Helicase</keyword>
<dbReference type="GO" id="GO:0005524">
    <property type="term" value="F:ATP binding"/>
    <property type="evidence" value="ECO:0007669"/>
    <property type="project" value="UniProtKB-UniRule"/>
</dbReference>
<organism evidence="14 15">
    <name type="scientific">Candidatus Onthocola gallistercoris</name>
    <dbReference type="NCBI Taxonomy" id="2840876"/>
    <lineage>
        <taxon>Bacteria</taxon>
        <taxon>Bacillati</taxon>
        <taxon>Bacillota</taxon>
        <taxon>Bacilli</taxon>
        <taxon>Candidatus Onthocola</taxon>
    </lineage>
</organism>
<dbReference type="EMBL" id="DVLT01000004">
    <property type="protein sequence ID" value="HIU01831.1"/>
    <property type="molecule type" value="Genomic_DNA"/>
</dbReference>
<gene>
    <name evidence="14" type="ORF">IAB63_01080</name>
</gene>
<comment type="catalytic activity">
    <reaction evidence="8">
        <text>Couples ATP hydrolysis with the unwinding of duplex DNA by translocating in the 3'-5' direction.</text>
        <dbReference type="EC" id="5.6.2.4"/>
    </reaction>
</comment>
<dbReference type="GO" id="GO:0003677">
    <property type="term" value="F:DNA binding"/>
    <property type="evidence" value="ECO:0007669"/>
    <property type="project" value="UniProtKB-KW"/>
</dbReference>
<keyword evidence="2 11" id="KW-0547">Nucleotide-binding</keyword>
<evidence type="ECO:0000256" key="7">
    <source>
        <dbReference type="ARBA" id="ARBA00023235"/>
    </source>
</evidence>
<feature type="domain" description="UvrD-like helicase C-terminal" evidence="13">
    <location>
        <begin position="282"/>
        <end position="551"/>
    </location>
</feature>
<dbReference type="InterPro" id="IPR014016">
    <property type="entry name" value="UvrD-like_ATP-bd"/>
</dbReference>
<keyword evidence="5 11" id="KW-0067">ATP-binding</keyword>
<dbReference type="GO" id="GO:0043138">
    <property type="term" value="F:3'-5' DNA helicase activity"/>
    <property type="evidence" value="ECO:0007669"/>
    <property type="project" value="UniProtKB-EC"/>
</dbReference>
<evidence type="ECO:0000256" key="1">
    <source>
        <dbReference type="ARBA" id="ARBA00009922"/>
    </source>
</evidence>
<name>A0A9D1HEH2_9FIRM</name>
<dbReference type="InterPro" id="IPR027417">
    <property type="entry name" value="P-loop_NTPase"/>
</dbReference>
<dbReference type="PROSITE" id="PS51217">
    <property type="entry name" value="UVRD_HELICASE_CTER"/>
    <property type="match status" value="1"/>
</dbReference>
<dbReference type="Pfam" id="PF13361">
    <property type="entry name" value="UvrD_C"/>
    <property type="match status" value="1"/>
</dbReference>
<dbReference type="CDD" id="cd17932">
    <property type="entry name" value="DEXQc_UvrD"/>
    <property type="match status" value="1"/>
</dbReference>
<keyword evidence="6" id="KW-0238">DNA-binding</keyword>
<dbReference type="AlphaFoldDB" id="A0A9D1HEH2"/>
<reference evidence="14" key="1">
    <citation type="submission" date="2020-10" db="EMBL/GenBank/DDBJ databases">
        <authorList>
            <person name="Gilroy R."/>
        </authorList>
    </citation>
    <scope>NUCLEOTIDE SEQUENCE</scope>
    <source>
        <strain evidence="14">CHK187-14744</strain>
    </source>
</reference>
<reference evidence="14" key="2">
    <citation type="journal article" date="2021" name="PeerJ">
        <title>Extensive microbial diversity within the chicken gut microbiome revealed by metagenomics and culture.</title>
        <authorList>
            <person name="Gilroy R."/>
            <person name="Ravi A."/>
            <person name="Getino M."/>
            <person name="Pursley I."/>
            <person name="Horton D.L."/>
            <person name="Alikhan N.F."/>
            <person name="Baker D."/>
            <person name="Gharbi K."/>
            <person name="Hall N."/>
            <person name="Watson M."/>
            <person name="Adriaenssens E.M."/>
            <person name="Foster-Nyarko E."/>
            <person name="Jarju S."/>
            <person name="Secka A."/>
            <person name="Antonio M."/>
            <person name="Oren A."/>
            <person name="Chaudhuri R.R."/>
            <person name="La Ragione R."/>
            <person name="Hildebrand F."/>
            <person name="Pallen M.J."/>
        </authorList>
    </citation>
    <scope>NUCLEOTIDE SEQUENCE</scope>
    <source>
        <strain evidence="14">CHK187-14744</strain>
    </source>
</reference>
<proteinExistence type="inferred from homology"/>
<evidence type="ECO:0000256" key="4">
    <source>
        <dbReference type="ARBA" id="ARBA00022806"/>
    </source>
</evidence>
<evidence type="ECO:0000256" key="3">
    <source>
        <dbReference type="ARBA" id="ARBA00022801"/>
    </source>
</evidence>
<evidence type="ECO:0000256" key="10">
    <source>
        <dbReference type="ARBA" id="ARBA00048988"/>
    </source>
</evidence>
<dbReference type="GO" id="GO:0000725">
    <property type="term" value="P:recombinational repair"/>
    <property type="evidence" value="ECO:0007669"/>
    <property type="project" value="TreeGrafter"/>
</dbReference>
<comment type="caution">
    <text evidence="14">The sequence shown here is derived from an EMBL/GenBank/DDBJ whole genome shotgun (WGS) entry which is preliminary data.</text>
</comment>
<dbReference type="Gene3D" id="1.10.10.160">
    <property type="match status" value="1"/>
</dbReference>
<sequence>MSSGKKALTEAQEKAVTHVDGPMMVLAGPGSGKTLVITERTRYLVEKAQVSPGNILVVTFTKAAAQEMRRRFDSLMGGRRLPVSFGTFHAIFFTILKYAYHYTVGHILREDQKIQILRDIIQHIDVEMDDSGDFITDIAGEISFVKGDGISLEHYYAKNCSDEVFRSIFREYERRLSALHRIDFDDMLVKTYRLFKERPDILAAWQKKYQYILIDEFQDINRMQFEIIKMLALPENNLFIVGDDDQSIYRFRGAKPEILLNFQAEYPDCQQVVLDVNFRCAGPIIKSAGRVIRNNTMRFPKNIRGAAFGEGKKPEKEVPVVIKSFGAPREEYIQICREILELHKNGLAWEDMAVIFRTNHQFGGLIEKLMAYNIPFTMKDSVPNIYKHWIAKDIFAYVRLAQGSKARKDYLRVINRPNRFISRSFFDSGEISLDDLKEMLSEREWMAERVEQLEYDLYMISQMAPYPALNYIRHAVGYEAFLKDHALEHRTKPEEWYDIYDELLEKSRNYEDWKSFNEGIRKYTELLSMKAVKNWQEGKGIRLMTMHGAKGLEYSAVYIPDACEGVTPHKKAVLEADLEEERRMFYVAMTRAKDRLRIYTVKERFGHTMSLSRFVEELMDRH</sequence>
<dbReference type="InterPro" id="IPR000212">
    <property type="entry name" value="DNA_helicase_UvrD/REP"/>
</dbReference>
<protein>
    <recommendedName>
        <fullName evidence="9">DNA 3'-5' helicase</fullName>
        <ecNumber evidence="9">5.6.2.4</ecNumber>
    </recommendedName>
</protein>
<evidence type="ECO:0000259" key="12">
    <source>
        <dbReference type="PROSITE" id="PS51198"/>
    </source>
</evidence>
<dbReference type="Proteomes" id="UP000824164">
    <property type="component" value="Unassembled WGS sequence"/>
</dbReference>
<evidence type="ECO:0000256" key="6">
    <source>
        <dbReference type="ARBA" id="ARBA00023125"/>
    </source>
</evidence>
<dbReference type="GO" id="GO:0005829">
    <property type="term" value="C:cytosol"/>
    <property type="evidence" value="ECO:0007669"/>
    <property type="project" value="TreeGrafter"/>
</dbReference>
<feature type="binding site" evidence="11">
    <location>
        <begin position="27"/>
        <end position="34"/>
    </location>
    <ligand>
        <name>ATP</name>
        <dbReference type="ChEBI" id="CHEBI:30616"/>
    </ligand>
</feature>
<keyword evidence="3 11" id="KW-0378">Hydrolase</keyword>
<dbReference type="InterPro" id="IPR014017">
    <property type="entry name" value="DNA_helicase_UvrD-like_C"/>
</dbReference>
<feature type="domain" description="UvrD-like helicase ATP-binding" evidence="12">
    <location>
        <begin position="6"/>
        <end position="281"/>
    </location>
</feature>
<dbReference type="CDD" id="cd18807">
    <property type="entry name" value="SF1_C_UvrD"/>
    <property type="match status" value="1"/>
</dbReference>
<dbReference type="PANTHER" id="PTHR11070:SF2">
    <property type="entry name" value="ATP-DEPENDENT DNA HELICASE SRS2"/>
    <property type="match status" value="1"/>
</dbReference>
<dbReference type="GO" id="GO:0033202">
    <property type="term" value="C:DNA helicase complex"/>
    <property type="evidence" value="ECO:0007669"/>
    <property type="project" value="TreeGrafter"/>
</dbReference>
<dbReference type="GO" id="GO:0016787">
    <property type="term" value="F:hydrolase activity"/>
    <property type="evidence" value="ECO:0007669"/>
    <property type="project" value="UniProtKB-UniRule"/>
</dbReference>
<dbReference type="Gene3D" id="3.40.50.300">
    <property type="entry name" value="P-loop containing nucleotide triphosphate hydrolases"/>
    <property type="match status" value="2"/>
</dbReference>
<accession>A0A9D1HEH2</accession>
<dbReference type="InterPro" id="IPR013986">
    <property type="entry name" value="DExx_box_DNA_helicase_dom_sf"/>
</dbReference>
<evidence type="ECO:0000256" key="8">
    <source>
        <dbReference type="ARBA" id="ARBA00034617"/>
    </source>
</evidence>
<dbReference type="Pfam" id="PF00580">
    <property type="entry name" value="UvrD-helicase"/>
    <property type="match status" value="1"/>
</dbReference>